<dbReference type="PATRIC" id="fig|1365257.3.peg.1805"/>
<dbReference type="AlphaFoldDB" id="A0A167NC87"/>
<comment type="caution">
    <text evidence="2">The sequence shown here is derived from an EMBL/GenBank/DDBJ whole genome shotgun (WGS) entry which is preliminary data.</text>
</comment>
<dbReference type="EMBL" id="AUXX01000011">
    <property type="protein sequence ID" value="KZN67905.1"/>
    <property type="molecule type" value="Genomic_DNA"/>
</dbReference>
<keyword evidence="1" id="KW-0472">Membrane</keyword>
<keyword evidence="1" id="KW-0812">Transmembrane</keyword>
<evidence type="ECO:0000313" key="3">
    <source>
        <dbReference type="Proteomes" id="UP000076661"/>
    </source>
</evidence>
<protein>
    <submittedName>
        <fullName evidence="2">Uncharacterized protein</fullName>
    </submittedName>
</protein>
<name>A0A167NC87_9GAMM</name>
<gene>
    <name evidence="2" type="ORF">N478_16915</name>
</gene>
<organism evidence="2 3">
    <name type="scientific">Pseudoalteromonas luteoviolacea S4060-1</name>
    <dbReference type="NCBI Taxonomy" id="1365257"/>
    <lineage>
        <taxon>Bacteria</taxon>
        <taxon>Pseudomonadati</taxon>
        <taxon>Pseudomonadota</taxon>
        <taxon>Gammaproteobacteria</taxon>
        <taxon>Alteromonadales</taxon>
        <taxon>Pseudoalteromonadaceae</taxon>
        <taxon>Pseudoalteromonas</taxon>
    </lineage>
</organism>
<feature type="transmembrane region" description="Helical" evidence="1">
    <location>
        <begin position="15"/>
        <end position="35"/>
    </location>
</feature>
<reference evidence="2 3" key="1">
    <citation type="submission" date="2013-07" db="EMBL/GenBank/DDBJ databases">
        <title>Comparative Genomic and Metabolomic Analysis of Twelve Strains of Pseudoalteromonas luteoviolacea.</title>
        <authorList>
            <person name="Vynne N.G."/>
            <person name="Mansson M."/>
            <person name="Gram L."/>
        </authorList>
    </citation>
    <scope>NUCLEOTIDE SEQUENCE [LARGE SCALE GENOMIC DNA]</scope>
    <source>
        <strain evidence="2 3">S4060-1</strain>
    </source>
</reference>
<proteinExistence type="predicted"/>
<dbReference type="Proteomes" id="UP000076661">
    <property type="component" value="Unassembled WGS sequence"/>
</dbReference>
<keyword evidence="1" id="KW-1133">Transmembrane helix</keyword>
<sequence length="39" mass="4339">MGCALSTQVELPAEYLVITTGSFAWLFFINLGEFIDELV</sequence>
<evidence type="ECO:0000313" key="2">
    <source>
        <dbReference type="EMBL" id="KZN67905.1"/>
    </source>
</evidence>
<evidence type="ECO:0000256" key="1">
    <source>
        <dbReference type="SAM" id="Phobius"/>
    </source>
</evidence>
<accession>A0A167NC87</accession>